<feature type="region of interest" description="Disordered" evidence="2">
    <location>
        <begin position="305"/>
        <end position="332"/>
    </location>
</feature>
<dbReference type="AlphaFoldDB" id="A0A975U120"/>
<name>A0A975U120_9PROT</name>
<evidence type="ECO:0000313" key="5">
    <source>
        <dbReference type="EMBL" id="QXM24380.1"/>
    </source>
</evidence>
<evidence type="ECO:0000256" key="2">
    <source>
        <dbReference type="SAM" id="MobiDB-lite"/>
    </source>
</evidence>
<feature type="signal peptide" evidence="3">
    <location>
        <begin position="1"/>
        <end position="20"/>
    </location>
</feature>
<gene>
    <name evidence="5" type="ORF">KO353_14205</name>
</gene>
<protein>
    <recommendedName>
        <fullName evidence="4">Organic solvent tolerance-like N-terminal domain-containing protein</fullName>
    </recommendedName>
</protein>
<dbReference type="InterPro" id="IPR005653">
    <property type="entry name" value="OstA-like_N"/>
</dbReference>
<organism evidence="5 6">
    <name type="scientific">Elioraea tepida</name>
    <dbReference type="NCBI Taxonomy" id="2843330"/>
    <lineage>
        <taxon>Bacteria</taxon>
        <taxon>Pseudomonadati</taxon>
        <taxon>Pseudomonadota</taxon>
        <taxon>Alphaproteobacteria</taxon>
        <taxon>Acetobacterales</taxon>
        <taxon>Elioraeaceae</taxon>
        <taxon>Elioraea</taxon>
    </lineage>
</organism>
<sequence>MRHWRALAAALLLAGQQATAQELALSGEGPIEVLADGAIEWRRTEQVVIASGNARAIRAGTTVFADRLIARYRPRSGAEGAAPERQGGGSAEAAFGSGSAEIWRLEADGRVRIVSGENRAEADRAVYDLDRRVLVLTGRALRLTNGRDVVTARDAVEYWVDRRMAVARGAATVTSADRQLDADTLVAFFRDAAEGRGRQASATPALREQGAARDAAPSILLAPGTGRLDRVEAFGNVLIRTPTESVRGDRGIYTPETGIAQVAGNVGITRGRNHLSGAVAEVNLRTGVSRLIPAPGGRVAGLLVPEERNRPEQPALAPAPDPAPRPARSLVP</sequence>
<dbReference type="RefSeq" id="WP_218285437.1">
    <property type="nucleotide sequence ID" value="NZ_CP076448.1"/>
</dbReference>
<dbReference type="KEGG" id="elio:KO353_14205"/>
<evidence type="ECO:0000259" key="4">
    <source>
        <dbReference type="Pfam" id="PF03968"/>
    </source>
</evidence>
<dbReference type="InterPro" id="IPR052037">
    <property type="entry name" value="LPS_export_LptA"/>
</dbReference>
<feature type="domain" description="Organic solvent tolerance-like N-terminal" evidence="4">
    <location>
        <begin position="163"/>
        <end position="287"/>
    </location>
</feature>
<dbReference type="Proteomes" id="UP000694001">
    <property type="component" value="Chromosome"/>
</dbReference>
<dbReference type="GO" id="GO:0009279">
    <property type="term" value="C:cell outer membrane"/>
    <property type="evidence" value="ECO:0007669"/>
    <property type="project" value="TreeGrafter"/>
</dbReference>
<evidence type="ECO:0000256" key="1">
    <source>
        <dbReference type="ARBA" id="ARBA00022729"/>
    </source>
</evidence>
<keyword evidence="6" id="KW-1185">Reference proteome</keyword>
<evidence type="ECO:0000313" key="6">
    <source>
        <dbReference type="Proteomes" id="UP000694001"/>
    </source>
</evidence>
<proteinExistence type="predicted"/>
<feature type="chain" id="PRO_5036916201" description="Organic solvent tolerance-like N-terminal domain-containing protein" evidence="3">
    <location>
        <begin position="21"/>
        <end position="332"/>
    </location>
</feature>
<dbReference type="PANTHER" id="PTHR36504:SF1">
    <property type="entry name" value="LIPOPOLYSACCHARIDE EXPORT SYSTEM PROTEIN LPTA"/>
    <property type="match status" value="1"/>
</dbReference>
<keyword evidence="1 3" id="KW-0732">Signal</keyword>
<dbReference type="PANTHER" id="PTHR36504">
    <property type="entry name" value="LIPOPOLYSACCHARIDE EXPORT SYSTEM PROTEIN LPTA"/>
    <property type="match status" value="1"/>
</dbReference>
<accession>A0A975U120</accession>
<dbReference type="Pfam" id="PF03968">
    <property type="entry name" value="LptD_N"/>
    <property type="match status" value="2"/>
</dbReference>
<dbReference type="GO" id="GO:0017089">
    <property type="term" value="F:glycolipid transfer activity"/>
    <property type="evidence" value="ECO:0007669"/>
    <property type="project" value="TreeGrafter"/>
</dbReference>
<dbReference type="GO" id="GO:0015920">
    <property type="term" value="P:lipopolysaccharide transport"/>
    <property type="evidence" value="ECO:0007669"/>
    <property type="project" value="TreeGrafter"/>
</dbReference>
<dbReference type="EMBL" id="CP076448">
    <property type="protein sequence ID" value="QXM24380.1"/>
    <property type="molecule type" value="Genomic_DNA"/>
</dbReference>
<evidence type="ECO:0000256" key="3">
    <source>
        <dbReference type="SAM" id="SignalP"/>
    </source>
</evidence>
<dbReference type="GO" id="GO:0030288">
    <property type="term" value="C:outer membrane-bounded periplasmic space"/>
    <property type="evidence" value="ECO:0007669"/>
    <property type="project" value="TreeGrafter"/>
</dbReference>
<reference evidence="5" key="1">
    <citation type="submission" date="2021-06" db="EMBL/GenBank/DDBJ databases">
        <title>Elioraea tepida, sp. nov., a moderately thermophilic aerobic anoxygenic phototrophic bacterium isolated from an alkaline siliceous hot spring mat community in Yellowstone National Park, WY, USA.</title>
        <authorList>
            <person name="Saini M.K."/>
            <person name="Yoshida S."/>
            <person name="Sebastian A."/>
            <person name="Hirose S."/>
            <person name="Hara E."/>
            <person name="Tamaki H."/>
            <person name="Soulier N.T."/>
            <person name="Albert I."/>
            <person name="Hanada S."/>
            <person name="Bryant D.A."/>
            <person name="Tank M."/>
        </authorList>
    </citation>
    <scope>NUCLEOTIDE SEQUENCE</scope>
    <source>
        <strain evidence="5">MS-P2</strain>
    </source>
</reference>
<feature type="domain" description="Organic solvent tolerance-like N-terminal" evidence="4">
    <location>
        <begin position="40"/>
        <end position="153"/>
    </location>
</feature>